<dbReference type="Proteomes" id="UP000193963">
    <property type="component" value="Unassembled WGS sequence"/>
</dbReference>
<keyword evidence="2" id="KW-1185">Reference proteome</keyword>
<dbReference type="RefSeq" id="WP_143515625.1">
    <property type="nucleotide sequence ID" value="NZ_FWFN01000006.1"/>
</dbReference>
<accession>A0A1X6ZRM9</accession>
<dbReference type="OrthoDB" id="7864340at2"/>
<protein>
    <submittedName>
        <fullName evidence="1">Uncharacterized protein</fullName>
    </submittedName>
</protein>
<sequence length="110" mass="12507">MPKMEKDQPTPDYLTRIATIRYNPASRAFEAAVALHDAGEVFTYPVSLRAPMDADYETVTRSLAEMACRHHARGRTEFRAQRREQLLDHVPPKVQAATSALWDRLLNRAA</sequence>
<evidence type="ECO:0000313" key="1">
    <source>
        <dbReference type="EMBL" id="SLN59179.1"/>
    </source>
</evidence>
<organism evidence="1 2">
    <name type="scientific">Pseudooceanicola marinus</name>
    <dbReference type="NCBI Taxonomy" id="396013"/>
    <lineage>
        <taxon>Bacteria</taxon>
        <taxon>Pseudomonadati</taxon>
        <taxon>Pseudomonadota</taxon>
        <taxon>Alphaproteobacteria</taxon>
        <taxon>Rhodobacterales</taxon>
        <taxon>Paracoccaceae</taxon>
        <taxon>Pseudooceanicola</taxon>
    </lineage>
</organism>
<name>A0A1X6ZRM9_9RHOB</name>
<evidence type="ECO:0000313" key="2">
    <source>
        <dbReference type="Proteomes" id="UP000193963"/>
    </source>
</evidence>
<proteinExistence type="predicted"/>
<reference evidence="1 2" key="1">
    <citation type="submission" date="2017-03" db="EMBL/GenBank/DDBJ databases">
        <authorList>
            <person name="Afonso C.L."/>
            <person name="Miller P.J."/>
            <person name="Scott M.A."/>
            <person name="Spackman E."/>
            <person name="Goraichik I."/>
            <person name="Dimitrov K.M."/>
            <person name="Suarez D.L."/>
            <person name="Swayne D.E."/>
        </authorList>
    </citation>
    <scope>NUCLEOTIDE SEQUENCE [LARGE SCALE GENOMIC DNA]</scope>
    <source>
        <strain evidence="1 2">CECT 7751</strain>
    </source>
</reference>
<gene>
    <name evidence="1" type="ORF">PSM7751_02931</name>
</gene>
<dbReference type="EMBL" id="FWFN01000006">
    <property type="protein sequence ID" value="SLN59179.1"/>
    <property type="molecule type" value="Genomic_DNA"/>
</dbReference>
<dbReference type="AlphaFoldDB" id="A0A1X6ZRM9"/>